<protein>
    <submittedName>
        <fullName evidence="1">Haloacid dehalogenase</fullName>
    </submittedName>
</protein>
<dbReference type="GO" id="GO:0005829">
    <property type="term" value="C:cytosol"/>
    <property type="evidence" value="ECO:0007669"/>
    <property type="project" value="TreeGrafter"/>
</dbReference>
<dbReference type="InterPro" id="IPR023214">
    <property type="entry name" value="HAD_sf"/>
</dbReference>
<dbReference type="Pfam" id="PF08282">
    <property type="entry name" value="Hydrolase_3"/>
    <property type="match status" value="1"/>
</dbReference>
<dbReference type="GO" id="GO:0000287">
    <property type="term" value="F:magnesium ion binding"/>
    <property type="evidence" value="ECO:0007669"/>
    <property type="project" value="TreeGrafter"/>
</dbReference>
<evidence type="ECO:0000313" key="2">
    <source>
        <dbReference type="Proteomes" id="UP000075260"/>
    </source>
</evidence>
<dbReference type="NCBIfam" id="TIGR01484">
    <property type="entry name" value="HAD-SF-IIB"/>
    <property type="match status" value="1"/>
</dbReference>
<dbReference type="AlphaFoldDB" id="A0A150QRJ9"/>
<reference evidence="1 2" key="1">
    <citation type="submission" date="2014-02" db="EMBL/GenBank/DDBJ databases">
        <title>The small core and large imbalanced accessory genome model reveals a collaborative survival strategy of Sorangium cellulosum strains in nature.</title>
        <authorList>
            <person name="Han K."/>
            <person name="Peng R."/>
            <person name="Blom J."/>
            <person name="Li Y.-Z."/>
        </authorList>
    </citation>
    <scope>NUCLEOTIDE SEQUENCE [LARGE SCALE GENOMIC DNA]</scope>
    <source>
        <strain evidence="1 2">So0008-312</strain>
    </source>
</reference>
<evidence type="ECO:0000313" key="1">
    <source>
        <dbReference type="EMBL" id="KYF70613.1"/>
    </source>
</evidence>
<dbReference type="GO" id="GO:0016791">
    <property type="term" value="F:phosphatase activity"/>
    <property type="evidence" value="ECO:0007669"/>
    <property type="project" value="TreeGrafter"/>
</dbReference>
<comment type="caution">
    <text evidence="1">The sequence shown here is derived from an EMBL/GenBank/DDBJ whole genome shotgun (WGS) entry which is preliminary data.</text>
</comment>
<accession>A0A150QRJ9</accession>
<dbReference type="PROSITE" id="PS01228">
    <property type="entry name" value="COF_1"/>
    <property type="match status" value="1"/>
</dbReference>
<dbReference type="InterPro" id="IPR036412">
    <property type="entry name" value="HAD-like_sf"/>
</dbReference>
<dbReference type="CDD" id="cd07516">
    <property type="entry name" value="HAD_Pase"/>
    <property type="match status" value="1"/>
</dbReference>
<dbReference type="SFLD" id="SFLDG01140">
    <property type="entry name" value="C2.B:_Phosphomannomutase_and_P"/>
    <property type="match status" value="1"/>
</dbReference>
<dbReference type="Gene3D" id="3.30.1240.10">
    <property type="match status" value="1"/>
</dbReference>
<gene>
    <name evidence="1" type="ORF">BE15_05180</name>
</gene>
<dbReference type="PANTHER" id="PTHR10000:SF8">
    <property type="entry name" value="HAD SUPERFAMILY HYDROLASE-LIKE, TYPE 3"/>
    <property type="match status" value="1"/>
</dbReference>
<dbReference type="Proteomes" id="UP000075260">
    <property type="component" value="Unassembled WGS sequence"/>
</dbReference>
<sequence>MDSSPAIKLLLTDVDGTLVTSDKRLTDRALASVERLRSAGVGLAIISGRPPRGMAMLNGPLALATPVIAFNGGMFVTPDLAEVLEQRCLPVTVAEEVVTALASAGLDVWVYRGSDWFIRRRDAPHVTREEQTVQFAPIVIDDLGGALEGAVKIVGVSDDLALVARCEGELRQRFGAQVSAARSQPYYLDVTHPDANKAAALRWLSRTLGVPLSQVACIGDMPNDVLMFGLAGLSIAMGNASPDVQRCARHVTSSNDEEGFACAVDRFVLGARADASPRQGQRQQT</sequence>
<dbReference type="SFLD" id="SFLDS00003">
    <property type="entry name" value="Haloacid_Dehalogenase"/>
    <property type="match status" value="1"/>
</dbReference>
<dbReference type="InterPro" id="IPR006379">
    <property type="entry name" value="HAD-SF_hydro_IIB"/>
</dbReference>
<organism evidence="1 2">
    <name type="scientific">Sorangium cellulosum</name>
    <name type="common">Polyangium cellulosum</name>
    <dbReference type="NCBI Taxonomy" id="56"/>
    <lineage>
        <taxon>Bacteria</taxon>
        <taxon>Pseudomonadati</taxon>
        <taxon>Myxococcota</taxon>
        <taxon>Polyangia</taxon>
        <taxon>Polyangiales</taxon>
        <taxon>Polyangiaceae</taxon>
        <taxon>Sorangium</taxon>
    </lineage>
</organism>
<dbReference type="PANTHER" id="PTHR10000">
    <property type="entry name" value="PHOSPHOSERINE PHOSPHATASE"/>
    <property type="match status" value="1"/>
</dbReference>
<dbReference type="RefSeq" id="WP_061607528.1">
    <property type="nucleotide sequence ID" value="NZ_JEMA01000385.1"/>
</dbReference>
<name>A0A150QRJ9_SORCE</name>
<dbReference type="SUPFAM" id="SSF56784">
    <property type="entry name" value="HAD-like"/>
    <property type="match status" value="1"/>
</dbReference>
<dbReference type="EMBL" id="JEMA01000385">
    <property type="protein sequence ID" value="KYF70613.1"/>
    <property type="molecule type" value="Genomic_DNA"/>
</dbReference>
<dbReference type="Gene3D" id="3.40.50.1000">
    <property type="entry name" value="HAD superfamily/HAD-like"/>
    <property type="match status" value="1"/>
</dbReference>
<proteinExistence type="predicted"/>
<dbReference type="OrthoDB" id="414934at2"/>
<dbReference type="NCBIfam" id="TIGR00099">
    <property type="entry name" value="Cof-subfamily"/>
    <property type="match status" value="1"/>
</dbReference>
<dbReference type="InterPro" id="IPR000150">
    <property type="entry name" value="Cof"/>
</dbReference>